<dbReference type="EMBL" id="VYZN01000054">
    <property type="protein sequence ID" value="KAE9526666.1"/>
    <property type="molecule type" value="Genomic_DNA"/>
</dbReference>
<evidence type="ECO:0000313" key="2">
    <source>
        <dbReference type="Proteomes" id="UP000475862"/>
    </source>
</evidence>
<dbReference type="AlphaFoldDB" id="A0A6G0T6K7"/>
<sequence length="221" mass="25184">MLPLNNPVTTTVTTVNKLTTVNTLLIIVDSRTPHASITANVMNKINNNTMKMHIVYYETERRNVWVGGHKTDVHGKMIGHRNFHRIAQQRIYVITQSFGNACNSNRSQTQRIRQLRRNYKRRLTRLSALALQIRHNTGLKTAGPASILATFPANPTPSAVRSIRSRTLANFFLSGCSSSSSFRLNNTWYRVSRWIKKTSHLILLLSFKQPIKLFIGKTVKN</sequence>
<name>A0A6G0T6K7_APHGL</name>
<dbReference type="Proteomes" id="UP000475862">
    <property type="component" value="Unassembled WGS sequence"/>
</dbReference>
<accession>A0A6G0T6K7</accession>
<comment type="caution">
    <text evidence="1">The sequence shown here is derived from an EMBL/GenBank/DDBJ whole genome shotgun (WGS) entry which is preliminary data.</text>
</comment>
<gene>
    <name evidence="1" type="ORF">AGLY_013314</name>
</gene>
<organism evidence="1 2">
    <name type="scientific">Aphis glycines</name>
    <name type="common">Soybean aphid</name>
    <dbReference type="NCBI Taxonomy" id="307491"/>
    <lineage>
        <taxon>Eukaryota</taxon>
        <taxon>Metazoa</taxon>
        <taxon>Ecdysozoa</taxon>
        <taxon>Arthropoda</taxon>
        <taxon>Hexapoda</taxon>
        <taxon>Insecta</taxon>
        <taxon>Pterygota</taxon>
        <taxon>Neoptera</taxon>
        <taxon>Paraneoptera</taxon>
        <taxon>Hemiptera</taxon>
        <taxon>Sternorrhyncha</taxon>
        <taxon>Aphidomorpha</taxon>
        <taxon>Aphidoidea</taxon>
        <taxon>Aphididae</taxon>
        <taxon>Aphidini</taxon>
        <taxon>Aphis</taxon>
        <taxon>Aphis</taxon>
    </lineage>
</organism>
<protein>
    <submittedName>
        <fullName evidence="1">Uncharacterized protein</fullName>
    </submittedName>
</protein>
<evidence type="ECO:0000313" key="1">
    <source>
        <dbReference type="EMBL" id="KAE9526666.1"/>
    </source>
</evidence>
<keyword evidence="2" id="KW-1185">Reference proteome</keyword>
<proteinExistence type="predicted"/>
<reference evidence="1 2" key="1">
    <citation type="submission" date="2019-08" db="EMBL/GenBank/DDBJ databases">
        <title>The genome of the soybean aphid Biotype 1, its phylome, world population structure and adaptation to the North American continent.</title>
        <authorList>
            <person name="Giordano R."/>
            <person name="Donthu R.K."/>
            <person name="Hernandez A.G."/>
            <person name="Wright C.L."/>
            <person name="Zimin A.V."/>
        </authorList>
    </citation>
    <scope>NUCLEOTIDE SEQUENCE [LARGE SCALE GENOMIC DNA]</scope>
    <source>
        <tissue evidence="1">Whole aphids</tissue>
    </source>
</reference>